<protein>
    <submittedName>
        <fullName evidence="1">Uncharacterized protein</fullName>
    </submittedName>
</protein>
<organism evidence="1 2">
    <name type="scientific">Meloidogyne enterolobii</name>
    <name type="common">Root-knot nematode worm</name>
    <name type="synonym">Meloidogyne mayaguensis</name>
    <dbReference type="NCBI Taxonomy" id="390850"/>
    <lineage>
        <taxon>Eukaryota</taxon>
        <taxon>Metazoa</taxon>
        <taxon>Ecdysozoa</taxon>
        <taxon>Nematoda</taxon>
        <taxon>Chromadorea</taxon>
        <taxon>Rhabditida</taxon>
        <taxon>Tylenchina</taxon>
        <taxon>Tylenchomorpha</taxon>
        <taxon>Tylenchoidea</taxon>
        <taxon>Meloidogynidae</taxon>
        <taxon>Meloidogyninae</taxon>
        <taxon>Meloidogyne</taxon>
    </lineage>
</organism>
<dbReference type="Proteomes" id="UP000580250">
    <property type="component" value="Unassembled WGS sequence"/>
</dbReference>
<evidence type="ECO:0000313" key="1">
    <source>
        <dbReference type="EMBL" id="CAD2137743.1"/>
    </source>
</evidence>
<comment type="caution">
    <text evidence="1">The sequence shown here is derived from an EMBL/GenBank/DDBJ whole genome shotgun (WGS) entry which is preliminary data.</text>
</comment>
<evidence type="ECO:0000313" key="2">
    <source>
        <dbReference type="Proteomes" id="UP000580250"/>
    </source>
</evidence>
<dbReference type="AlphaFoldDB" id="A0A6V7TYV6"/>
<proteinExistence type="predicted"/>
<gene>
    <name evidence="1" type="ORF">MENT_LOCUS5536</name>
</gene>
<reference evidence="1 2" key="1">
    <citation type="submission" date="2020-08" db="EMBL/GenBank/DDBJ databases">
        <authorList>
            <person name="Koutsovoulos G."/>
            <person name="Danchin GJ E."/>
        </authorList>
    </citation>
    <scope>NUCLEOTIDE SEQUENCE [LARGE SCALE GENOMIC DNA]</scope>
</reference>
<sequence>MLDSRGSPPLPNLICLNQILLKVPASRKCGIFIFLFSFGLVESVNEKEEDNQNIPLIPSRSEGEIIELERDIVERSNEEENEKSIKQEENKKQKIIKEYPEIERFLEDPKKLEILIKKNKEMEDKILEIKNPFASINLKAVGIEHAVLVF</sequence>
<dbReference type="EMBL" id="CAJEWN010000020">
    <property type="protein sequence ID" value="CAD2137743.1"/>
    <property type="molecule type" value="Genomic_DNA"/>
</dbReference>
<accession>A0A6V7TYV6</accession>
<name>A0A6V7TYV6_MELEN</name>